<evidence type="ECO:0000313" key="1">
    <source>
        <dbReference type="EMBL" id="GAF70044.1"/>
    </source>
</evidence>
<dbReference type="EMBL" id="BARS01009116">
    <property type="protein sequence ID" value="GAF70044.1"/>
    <property type="molecule type" value="Genomic_DNA"/>
</dbReference>
<comment type="caution">
    <text evidence="1">The sequence shown here is derived from an EMBL/GenBank/DDBJ whole genome shotgun (WGS) entry which is preliminary data.</text>
</comment>
<reference evidence="1" key="1">
    <citation type="journal article" date="2014" name="Front. Microbiol.">
        <title>High frequency of phylogenetically diverse reductive dehalogenase-homologous genes in deep subseafloor sedimentary metagenomes.</title>
        <authorList>
            <person name="Kawai M."/>
            <person name="Futagami T."/>
            <person name="Toyoda A."/>
            <person name="Takaki Y."/>
            <person name="Nishi S."/>
            <person name="Hori S."/>
            <person name="Arai W."/>
            <person name="Tsubouchi T."/>
            <person name="Morono Y."/>
            <person name="Uchiyama I."/>
            <person name="Ito T."/>
            <person name="Fujiyama A."/>
            <person name="Inagaki F."/>
            <person name="Takami H."/>
        </authorList>
    </citation>
    <scope>NUCLEOTIDE SEQUENCE</scope>
    <source>
        <strain evidence="1">Expedition CK06-06</strain>
    </source>
</reference>
<feature type="non-terminal residue" evidence="1">
    <location>
        <position position="1"/>
    </location>
</feature>
<gene>
    <name evidence="1" type="ORF">S01H1_17214</name>
</gene>
<sequence>ANKEALFESAHEFFPGRKGTVHKIRPVIDSEDGITTEVAALEKQKSTVVYGPARTATSSGLHKHRAKGRFHRIRTTVPGAAFTEALGLDLEVVPGGSR</sequence>
<protein>
    <submittedName>
        <fullName evidence="1">Uncharacterized protein</fullName>
    </submittedName>
</protein>
<name>X0RMK5_9ZZZZ</name>
<organism evidence="1">
    <name type="scientific">marine sediment metagenome</name>
    <dbReference type="NCBI Taxonomy" id="412755"/>
    <lineage>
        <taxon>unclassified sequences</taxon>
        <taxon>metagenomes</taxon>
        <taxon>ecological metagenomes</taxon>
    </lineage>
</organism>
<proteinExistence type="predicted"/>
<dbReference type="AlphaFoldDB" id="X0RMK5"/>
<accession>X0RMK5</accession>